<dbReference type="PATRIC" id="fig|883156.3.peg.517"/>
<organism evidence="1 2">
    <name type="scientific">Veillonella seminalis ACS-216-V-Col6b</name>
    <dbReference type="NCBI Taxonomy" id="883156"/>
    <lineage>
        <taxon>Bacteria</taxon>
        <taxon>Bacillati</taxon>
        <taxon>Bacillota</taxon>
        <taxon>Negativicutes</taxon>
        <taxon>Veillonellales</taxon>
        <taxon>Veillonellaceae</taxon>
        <taxon>Veillonella</taxon>
    </lineage>
</organism>
<sequence length="231" mass="26611">MEYKVSLNDVEKVLEELQTVLSETISVTSDIGLLSGEQIVNEFTVGCLRDYFCRLGIITSQLDEVIKHISRIDLNNQLRDIEKKEVLEDIQEYDAFWVQHKPNVLRAIKNVQADVPLETLNGYVTTNEGDWIIEGVNGELYPCDKDIFKELYEVLGDNNLFDTIIPRLEFLLEKGHTTLTYSSWASEITSCKGEECEKIPMIDEQTIVLSRFFKPLEPYRIDEVINKLKSL</sequence>
<comment type="caution">
    <text evidence="1">The sequence shown here is derived from an EMBL/GenBank/DDBJ whole genome shotgun (WGS) entry which is preliminary data.</text>
</comment>
<dbReference type="Proteomes" id="UP000009891">
    <property type="component" value="Unassembled WGS sequence"/>
</dbReference>
<dbReference type="STRING" id="883156.HMPREF9282_00523"/>
<dbReference type="AlphaFoldDB" id="K9D678"/>
<dbReference type="HOGENOM" id="CLU_1199381_0_0_9"/>
<dbReference type="OrthoDB" id="121684at2"/>
<protein>
    <submittedName>
        <fullName evidence="1">Uncharacterized protein</fullName>
    </submittedName>
</protein>
<proteinExistence type="predicted"/>
<evidence type="ECO:0000313" key="1">
    <source>
        <dbReference type="EMBL" id="EKU78726.1"/>
    </source>
</evidence>
<dbReference type="EMBL" id="AHAF01000003">
    <property type="protein sequence ID" value="EKU78726.1"/>
    <property type="molecule type" value="Genomic_DNA"/>
</dbReference>
<name>K9D678_9FIRM</name>
<accession>K9D678</accession>
<reference evidence="1 2" key="1">
    <citation type="submission" date="2012-09" db="EMBL/GenBank/DDBJ databases">
        <title>The Genome Sequence of Veillonella ratti ACS-216-V-COL6B.</title>
        <authorList>
            <consortium name="The Broad Institute Genome Sequencing Platform"/>
            <person name="Earl A."/>
            <person name="Ward D."/>
            <person name="Feldgarden M."/>
            <person name="Gevers D."/>
            <person name="Saerens B."/>
            <person name="Vaneechoutte M."/>
            <person name="Walker B."/>
            <person name="Young S.K."/>
            <person name="Zeng Q."/>
            <person name="Gargeya S."/>
            <person name="Fitzgerald M."/>
            <person name="Haas B."/>
            <person name="Abouelleil A."/>
            <person name="Alvarado L."/>
            <person name="Arachchi H.M."/>
            <person name="Berlin A."/>
            <person name="Chapman S.B."/>
            <person name="Goldberg J."/>
            <person name="Griggs A."/>
            <person name="Gujja S."/>
            <person name="Hansen M."/>
            <person name="Howarth C."/>
            <person name="Imamovic A."/>
            <person name="Larimer J."/>
            <person name="McCowen C."/>
            <person name="Montmayeur A."/>
            <person name="Murphy C."/>
            <person name="Neiman D."/>
            <person name="Pearson M."/>
            <person name="Priest M."/>
            <person name="Roberts A."/>
            <person name="Saif S."/>
            <person name="Shea T."/>
            <person name="Sisk P."/>
            <person name="Sykes S."/>
            <person name="Wortman J."/>
            <person name="Nusbaum C."/>
            <person name="Birren B."/>
        </authorList>
    </citation>
    <scope>NUCLEOTIDE SEQUENCE [LARGE SCALE GENOMIC DNA]</scope>
    <source>
        <strain evidence="1 2">ACS-216-V-Col6b</strain>
    </source>
</reference>
<keyword evidence="2" id="KW-1185">Reference proteome</keyword>
<dbReference type="RefSeq" id="WP_006555423.1">
    <property type="nucleotide sequence ID" value="NZ_JH992936.1"/>
</dbReference>
<evidence type="ECO:0000313" key="2">
    <source>
        <dbReference type="Proteomes" id="UP000009891"/>
    </source>
</evidence>
<gene>
    <name evidence="1" type="ORF">HMPREF9282_00523</name>
</gene>